<reference evidence="1 2" key="1">
    <citation type="submission" date="2017-08" db="EMBL/GenBank/DDBJ databases">
        <title>Multipartite genome sequences of Sinorhizobium species nodulating soybeans.</title>
        <authorList>
            <person name="Tian C.F."/>
        </authorList>
    </citation>
    <scope>NUCLEOTIDE SEQUENCE [LARGE SCALE GENOMIC DNA]</scope>
    <source>
        <strain evidence="1 2">CCBAU 05684</strain>
        <plasmid evidence="2">psj05684b</plasmid>
    </source>
</reference>
<evidence type="ECO:0000313" key="1">
    <source>
        <dbReference type="EMBL" id="ASY66574.1"/>
    </source>
</evidence>
<name>A0A249PLL0_9HYPH</name>
<organism evidence="1 2">
    <name type="scientific">Sinorhizobium sojae CCBAU 05684</name>
    <dbReference type="NCBI Taxonomy" id="716928"/>
    <lineage>
        <taxon>Bacteria</taxon>
        <taxon>Pseudomonadati</taxon>
        <taxon>Pseudomonadota</taxon>
        <taxon>Alphaproteobacteria</taxon>
        <taxon>Hyphomicrobiales</taxon>
        <taxon>Rhizobiaceae</taxon>
        <taxon>Sinorhizobium/Ensifer group</taxon>
        <taxon>Sinorhizobium</taxon>
    </lineage>
</organism>
<evidence type="ECO:0008006" key="3">
    <source>
        <dbReference type="Google" id="ProtNLM"/>
    </source>
</evidence>
<dbReference type="STRING" id="716928.GCA_000261485_04479"/>
<keyword evidence="1" id="KW-0614">Plasmid</keyword>
<dbReference type="EMBL" id="CP023068">
    <property type="protein sequence ID" value="ASY66574.1"/>
    <property type="molecule type" value="Genomic_DNA"/>
</dbReference>
<dbReference type="Proteomes" id="UP000217211">
    <property type="component" value="Plasmid pSJ05684b"/>
</dbReference>
<evidence type="ECO:0000313" key="2">
    <source>
        <dbReference type="Proteomes" id="UP000217211"/>
    </source>
</evidence>
<accession>A0A249PLL0</accession>
<keyword evidence="2" id="KW-1185">Reference proteome</keyword>
<geneLocation type="plasmid" evidence="2">
    <name>psj05684b</name>
</geneLocation>
<dbReference type="KEGG" id="esj:SJ05684_b55920"/>
<gene>
    <name evidence="1" type="ORF">SJ05684_b55920</name>
</gene>
<dbReference type="AlphaFoldDB" id="A0A249PLL0"/>
<proteinExistence type="predicted"/>
<sequence length="99" mass="11182">MLYWPMPCHIGTAQARLDERIARSPVGEGWIARMHFADACASQWIGGELVHLEDLVLQDAPRGVRTPSRELSIIRIDTARPSGADHAFHERWAAQRILQ</sequence>
<protein>
    <recommendedName>
        <fullName evidence="3">Mobile element protein</fullName>
    </recommendedName>
</protein>